<feature type="transmembrane region" description="Helical" evidence="6">
    <location>
        <begin position="394"/>
        <end position="425"/>
    </location>
</feature>
<sequence length="513" mass="55215">MCVRPKTFAMTDAGGESRIQALVSIARGASLYTVGKVVSDAGEFVLHLLVSRYLGAGLYGLFAYGKTLAFTALLLTNLGSDTSILKYLPQYEDQPKKRRFLLGLAWVTSFLGALVVSVALFVFAPTIAALTLDEAGFVAVLRLFAGILFLDTLANLLYATFRAVELIEYEVLTGRILKPILRVVGVGGALLAGASVYGVVVAMVVASAVTLIVAIAFFFRRLEIRPTLHGPHATRGTVTEYYNFSLPLTAKEAGTVMQGRIDVLIVGVFLSSTAVGIYNVSVLVSSLLYIPILAFNQLFPPIAARLYANDERADLAAIYGATTRWIFTISLLLGLIVVVFRTEILMVFGSEFTAGTLVLTLFVVSQLFNCATGPSDSLLMMTDHQYTVMANEWVFGIANVVLNIVLIQQYGFVGAAVASAGVLAVRNLTKVAEVWYFERLHPYSRSFFKPLFAGVIAAVGMLVVSALLPPLPAVVLGAVVGIVLYAGVLFLFGIESVDRQAYEKIVGARKSAE</sequence>
<evidence type="ECO:0000256" key="6">
    <source>
        <dbReference type="SAM" id="Phobius"/>
    </source>
</evidence>
<dbReference type="CDD" id="cd13128">
    <property type="entry name" value="MATE_Wzx_like"/>
    <property type="match status" value="1"/>
</dbReference>
<feature type="transmembrane region" description="Helical" evidence="6">
    <location>
        <begin position="352"/>
        <end position="374"/>
    </location>
</feature>
<feature type="transmembrane region" description="Helical" evidence="6">
    <location>
        <begin position="143"/>
        <end position="164"/>
    </location>
</feature>
<protein>
    <submittedName>
        <fullName evidence="7">Polysaccharide biosynthesis protein</fullName>
    </submittedName>
</protein>
<dbReference type="PANTHER" id="PTHR30250:SF27">
    <property type="entry name" value="POLYSACCHARIDE BIOSYNTHESIS PROTEIN"/>
    <property type="match status" value="1"/>
</dbReference>
<feature type="transmembrane region" description="Helical" evidence="6">
    <location>
        <begin position="446"/>
        <end position="468"/>
    </location>
</feature>
<feature type="transmembrane region" description="Helical" evidence="6">
    <location>
        <begin position="56"/>
        <end position="79"/>
    </location>
</feature>
<dbReference type="InterPro" id="IPR050833">
    <property type="entry name" value="Poly_Biosynth_Transport"/>
</dbReference>
<evidence type="ECO:0000256" key="5">
    <source>
        <dbReference type="ARBA" id="ARBA00023136"/>
    </source>
</evidence>
<dbReference type="KEGG" id="nan:AArc1_5062"/>
<dbReference type="RefSeq" id="WP_117362460.1">
    <property type="nucleotide sequence ID" value="NZ_CP024046.1"/>
</dbReference>
<evidence type="ECO:0000313" key="8">
    <source>
        <dbReference type="Proteomes" id="UP000258707"/>
    </source>
</evidence>
<evidence type="ECO:0000256" key="1">
    <source>
        <dbReference type="ARBA" id="ARBA00004651"/>
    </source>
</evidence>
<evidence type="ECO:0000256" key="4">
    <source>
        <dbReference type="ARBA" id="ARBA00022989"/>
    </source>
</evidence>
<accession>A0A346P9R8</accession>
<evidence type="ECO:0000313" key="7">
    <source>
        <dbReference type="EMBL" id="AXR76263.1"/>
    </source>
</evidence>
<feature type="transmembrane region" description="Helical" evidence="6">
    <location>
        <begin position="263"/>
        <end position="296"/>
    </location>
</feature>
<reference evidence="7 8" key="1">
    <citation type="submission" date="2017-10" db="EMBL/GenBank/DDBJ databases">
        <title>Phenotypic and genomic properties of facultatively anaerobic sulfur-reducing natronoarchaea from hypersaline soda lakes.</title>
        <authorList>
            <person name="Sorokin D.Y."/>
            <person name="Kublanov I.V."/>
            <person name="Roman P."/>
            <person name="Sinninghe Damste J.S."/>
            <person name="Golyshin P.N."/>
            <person name="Rojo D."/>
            <person name="Ciordia S."/>
            <person name="Mena Md.C."/>
            <person name="Ferrer M."/>
            <person name="Messina E."/>
            <person name="Smedile F."/>
            <person name="La Spada G."/>
            <person name="La Cono V."/>
            <person name="Yakimov M.M."/>
        </authorList>
    </citation>
    <scope>NUCLEOTIDE SEQUENCE [LARGE SCALE GENOMIC DNA]</scope>
    <source>
        <strain evidence="7 8">AArc1</strain>
        <plasmid evidence="8">paarc1-02</plasmid>
    </source>
</reference>
<feature type="transmembrane region" description="Helical" evidence="6">
    <location>
        <begin position="176"/>
        <end position="194"/>
    </location>
</feature>
<dbReference type="GeneID" id="37636741"/>
<feature type="transmembrane region" description="Helical" evidence="6">
    <location>
        <begin position="316"/>
        <end position="340"/>
    </location>
</feature>
<evidence type="ECO:0000256" key="2">
    <source>
        <dbReference type="ARBA" id="ARBA00022475"/>
    </source>
</evidence>
<comment type="subcellular location">
    <subcellularLocation>
        <location evidence="1">Cell membrane</location>
        <topology evidence="1">Multi-pass membrane protein</topology>
    </subcellularLocation>
</comment>
<dbReference type="AlphaFoldDB" id="A0A346P9R8"/>
<gene>
    <name evidence="7" type="ORF">AArc1_5062</name>
</gene>
<dbReference type="Pfam" id="PF01943">
    <property type="entry name" value="Polysacc_synt"/>
    <property type="match status" value="1"/>
</dbReference>
<evidence type="ECO:0000256" key="3">
    <source>
        <dbReference type="ARBA" id="ARBA00022692"/>
    </source>
</evidence>
<keyword evidence="2" id="KW-1003">Cell membrane</keyword>
<name>A0A346P9R8_9EURY</name>
<keyword evidence="3 6" id="KW-0812">Transmembrane</keyword>
<dbReference type="GO" id="GO:0005886">
    <property type="term" value="C:plasma membrane"/>
    <property type="evidence" value="ECO:0007669"/>
    <property type="project" value="UniProtKB-SubCell"/>
</dbReference>
<feature type="transmembrane region" description="Helical" evidence="6">
    <location>
        <begin position="474"/>
        <end position="494"/>
    </location>
</feature>
<dbReference type="PANTHER" id="PTHR30250">
    <property type="entry name" value="PST FAMILY PREDICTED COLANIC ACID TRANSPORTER"/>
    <property type="match status" value="1"/>
</dbReference>
<keyword evidence="7" id="KW-0614">Plasmid</keyword>
<keyword evidence="5 6" id="KW-0472">Membrane</keyword>
<organism evidence="7 8">
    <name type="scientific">Natrarchaeobaculum sulfurireducens</name>
    <dbReference type="NCBI Taxonomy" id="2044521"/>
    <lineage>
        <taxon>Archaea</taxon>
        <taxon>Methanobacteriati</taxon>
        <taxon>Methanobacteriota</taxon>
        <taxon>Stenosarchaea group</taxon>
        <taxon>Halobacteria</taxon>
        <taxon>Halobacteriales</taxon>
        <taxon>Natrialbaceae</taxon>
        <taxon>Natrarchaeobaculum</taxon>
    </lineage>
</organism>
<geneLocation type="plasmid" evidence="8">
    <name>paarc1-02</name>
</geneLocation>
<proteinExistence type="predicted"/>
<dbReference type="EMBL" id="CP024046">
    <property type="protein sequence ID" value="AXR76263.1"/>
    <property type="molecule type" value="Genomic_DNA"/>
</dbReference>
<dbReference type="Proteomes" id="UP000258707">
    <property type="component" value="Plasmid pAArc1-02"/>
</dbReference>
<feature type="transmembrane region" description="Helical" evidence="6">
    <location>
        <begin position="100"/>
        <end position="123"/>
    </location>
</feature>
<feature type="transmembrane region" description="Helical" evidence="6">
    <location>
        <begin position="200"/>
        <end position="219"/>
    </location>
</feature>
<dbReference type="InterPro" id="IPR002797">
    <property type="entry name" value="Polysacc_synth"/>
</dbReference>
<keyword evidence="4 6" id="KW-1133">Transmembrane helix</keyword>